<reference evidence="2 4" key="1">
    <citation type="submission" date="2019-02" db="EMBL/GenBank/DDBJ databases">
        <title>Deep-cultivation of Planctomycetes and their phenomic and genomic characterization uncovers novel biology.</title>
        <authorList>
            <person name="Wiegand S."/>
            <person name="Jogler M."/>
            <person name="Boedeker C."/>
            <person name="Pinto D."/>
            <person name="Vollmers J."/>
            <person name="Rivas-Marin E."/>
            <person name="Kohn T."/>
            <person name="Peeters S.H."/>
            <person name="Heuer A."/>
            <person name="Rast P."/>
            <person name="Oberbeckmann S."/>
            <person name="Bunk B."/>
            <person name="Jeske O."/>
            <person name="Meyerdierks A."/>
            <person name="Storesund J.E."/>
            <person name="Kallscheuer N."/>
            <person name="Luecker S."/>
            <person name="Lage O.M."/>
            <person name="Pohl T."/>
            <person name="Merkel B.J."/>
            <person name="Hornburger P."/>
            <person name="Mueller R.-W."/>
            <person name="Bruemmer F."/>
            <person name="Labrenz M."/>
            <person name="Spormann A.M."/>
            <person name="Op Den Camp H."/>
            <person name="Overmann J."/>
            <person name="Amann R."/>
            <person name="Jetten M.S.M."/>
            <person name="Mascher T."/>
            <person name="Medema M.H."/>
            <person name="Devos D.P."/>
            <person name="Kaster A.-K."/>
            <person name="Ovreas L."/>
            <person name="Rohde M."/>
            <person name="Galperin M.Y."/>
            <person name="Jogler C."/>
        </authorList>
    </citation>
    <scope>NUCLEOTIDE SEQUENCE [LARGE SCALE GENOMIC DNA]</scope>
    <source>
        <strain evidence="2 4">Pla100</strain>
    </source>
</reference>
<dbReference type="OrthoDB" id="272590at2"/>
<name>A0A5C5ZV34_9BACT</name>
<feature type="chain" id="PRO_5036367063" evidence="1">
    <location>
        <begin position="20"/>
        <end position="171"/>
    </location>
</feature>
<sequence length="171" mass="18833" precursor="true">MFRMILLVASLAIASTCNAQSVPDGTLVFSNKKGIVGRVARRITGGDRYTHVGIVFDGYVYESDWPRSKRTPVQSYGKPGSTNDYYAPSTPIDRDRLAAMRSQANATLGTPYRLRGYFRPGVTSAGTWCSPYVGRILAAGGSSLSNHDRHEPQNLLRRVGGDHRLSSRVRR</sequence>
<accession>A0A5C5ZV34</accession>
<dbReference type="EMBL" id="SJPM01000015">
    <property type="protein sequence ID" value="TWT91402.1"/>
    <property type="molecule type" value="Genomic_DNA"/>
</dbReference>
<dbReference type="EMBL" id="SJPM01000015">
    <property type="protein sequence ID" value="TWT91451.1"/>
    <property type="molecule type" value="Genomic_DNA"/>
</dbReference>
<dbReference type="RefSeq" id="WP_146581311.1">
    <property type="nucleotide sequence ID" value="NZ_SJPM01000015.1"/>
</dbReference>
<evidence type="ECO:0000313" key="2">
    <source>
        <dbReference type="EMBL" id="TWT91402.1"/>
    </source>
</evidence>
<comment type="caution">
    <text evidence="2">The sequence shown here is derived from an EMBL/GenBank/DDBJ whole genome shotgun (WGS) entry which is preliminary data.</text>
</comment>
<evidence type="ECO:0000313" key="3">
    <source>
        <dbReference type="EMBL" id="TWT91451.1"/>
    </source>
</evidence>
<protein>
    <submittedName>
        <fullName evidence="2">Uncharacterized protein</fullName>
    </submittedName>
</protein>
<dbReference type="AlphaFoldDB" id="A0A5C5ZV34"/>
<organism evidence="2 4">
    <name type="scientific">Neorhodopirellula pilleata</name>
    <dbReference type="NCBI Taxonomy" id="2714738"/>
    <lineage>
        <taxon>Bacteria</taxon>
        <taxon>Pseudomonadati</taxon>
        <taxon>Planctomycetota</taxon>
        <taxon>Planctomycetia</taxon>
        <taxon>Pirellulales</taxon>
        <taxon>Pirellulaceae</taxon>
        <taxon>Neorhodopirellula</taxon>
    </lineage>
</organism>
<dbReference type="Gene3D" id="3.90.1720.10">
    <property type="entry name" value="endopeptidase domain like (from Nostoc punctiforme)"/>
    <property type="match status" value="1"/>
</dbReference>
<dbReference type="InterPro" id="IPR038765">
    <property type="entry name" value="Papain-like_cys_pep_sf"/>
</dbReference>
<dbReference type="Proteomes" id="UP000316213">
    <property type="component" value="Unassembled WGS sequence"/>
</dbReference>
<keyword evidence="4" id="KW-1185">Reference proteome</keyword>
<proteinExistence type="predicted"/>
<keyword evidence="1" id="KW-0732">Signal</keyword>
<evidence type="ECO:0000313" key="4">
    <source>
        <dbReference type="Proteomes" id="UP000316213"/>
    </source>
</evidence>
<evidence type="ECO:0000256" key="1">
    <source>
        <dbReference type="SAM" id="SignalP"/>
    </source>
</evidence>
<feature type="signal peptide" evidence="1">
    <location>
        <begin position="1"/>
        <end position="19"/>
    </location>
</feature>
<gene>
    <name evidence="2" type="ORF">Pla100_52520</name>
    <name evidence="3" type="ORF">Pla100_53010</name>
</gene>
<dbReference type="SUPFAM" id="SSF54001">
    <property type="entry name" value="Cysteine proteinases"/>
    <property type="match status" value="1"/>
</dbReference>